<protein>
    <submittedName>
        <fullName evidence="1">Uncharacterized protein</fullName>
    </submittedName>
</protein>
<gene>
    <name evidence="1" type="ORF">DW064_03145</name>
</gene>
<dbReference type="AlphaFoldDB" id="A0AA92V917"/>
<sequence>MKIQISKDDFEQSILVATSSHSEVFESVEPHFKESYQRISKQILGEVGEKALETSEEALETSSHPWYNNSEELREAVIKTVCLDAFLSVVRHLDLVLTPTGFGVVANNEVSPASSSRVEALIEQCRVAFISSQQTVLALLCNVPGWGKTLQAKQGIQTIVWNFDAYRFLTGETSMTSKEWASKLAAMQEADATIRKLISDEQMDDIMSQVRCERKSNWEENEVRVMLMRCMIMLANGMLSAYSDERASLLSYLDRNLDKFPLYANSSAYKANHFKEFNNEKSKPAFVFNA</sequence>
<comment type="caution">
    <text evidence="1">The sequence shown here is derived from an EMBL/GenBank/DDBJ whole genome shotgun (WGS) entry which is preliminary data.</text>
</comment>
<dbReference type="Proteomes" id="UP000284562">
    <property type="component" value="Unassembled WGS sequence"/>
</dbReference>
<dbReference type="Pfam" id="PF20459">
    <property type="entry name" value="DUF6712"/>
    <property type="match status" value="2"/>
</dbReference>
<dbReference type="EMBL" id="QRNN01000007">
    <property type="protein sequence ID" value="RHK49739.1"/>
    <property type="molecule type" value="Genomic_DNA"/>
</dbReference>
<evidence type="ECO:0000313" key="2">
    <source>
        <dbReference type="Proteomes" id="UP000284562"/>
    </source>
</evidence>
<reference evidence="1 2" key="1">
    <citation type="submission" date="2018-08" db="EMBL/GenBank/DDBJ databases">
        <title>A genome reference for cultivated species of the human gut microbiota.</title>
        <authorList>
            <person name="Zou Y."/>
            <person name="Xue W."/>
            <person name="Luo G."/>
        </authorList>
    </citation>
    <scope>NUCLEOTIDE SEQUENCE [LARGE SCALE GENOMIC DNA]</scope>
    <source>
        <strain evidence="1 2">AF43-2</strain>
    </source>
</reference>
<dbReference type="InterPro" id="IPR046558">
    <property type="entry name" value="DUF6712"/>
</dbReference>
<name>A0AA92V917_9BACT</name>
<proteinExistence type="predicted"/>
<organism evidence="1 2">
    <name type="scientific">Segatella copri</name>
    <dbReference type="NCBI Taxonomy" id="165179"/>
    <lineage>
        <taxon>Bacteria</taxon>
        <taxon>Pseudomonadati</taxon>
        <taxon>Bacteroidota</taxon>
        <taxon>Bacteroidia</taxon>
        <taxon>Bacteroidales</taxon>
        <taxon>Prevotellaceae</taxon>
        <taxon>Segatella</taxon>
    </lineage>
</organism>
<evidence type="ECO:0000313" key="1">
    <source>
        <dbReference type="EMBL" id="RHK49739.1"/>
    </source>
</evidence>
<accession>A0AA92V917</accession>